<dbReference type="PRINTS" id="PR00778">
    <property type="entry name" value="HTHARSR"/>
</dbReference>
<dbReference type="GO" id="GO:0003700">
    <property type="term" value="F:DNA-binding transcription factor activity"/>
    <property type="evidence" value="ECO:0007669"/>
    <property type="project" value="InterPro"/>
</dbReference>
<dbReference type="SUPFAM" id="SSF46785">
    <property type="entry name" value="Winged helix' DNA-binding domain"/>
    <property type="match status" value="1"/>
</dbReference>
<dbReference type="Gene3D" id="1.10.10.10">
    <property type="entry name" value="Winged helix-like DNA-binding domain superfamily/Winged helix DNA-binding domain"/>
    <property type="match status" value="1"/>
</dbReference>
<comment type="caution">
    <text evidence="2">The sequence shown here is derived from an EMBL/GenBank/DDBJ whole genome shotgun (WGS) entry which is preliminary data.</text>
</comment>
<sequence>MITESDMDQLFHALAHEARRKILDLLREKPGQGVGALARSFDVSRIAIMNHLAVLEKAGLVVSEKEGRTRRLYLNAAPIQLIHDRWTDDYSAHWAGRVTGIKFAAEAAARKAEQGEKP</sequence>
<dbReference type="InterPro" id="IPR011991">
    <property type="entry name" value="ArsR-like_HTH"/>
</dbReference>
<dbReference type="Proteomes" id="UP000564378">
    <property type="component" value="Unassembled WGS sequence"/>
</dbReference>
<evidence type="ECO:0000313" key="2">
    <source>
        <dbReference type="EMBL" id="MBC2778337.1"/>
    </source>
</evidence>
<dbReference type="EMBL" id="JACJVJ010000002">
    <property type="protein sequence ID" value="MBC2778337.1"/>
    <property type="molecule type" value="Genomic_DNA"/>
</dbReference>
<dbReference type="PANTHER" id="PTHR38600">
    <property type="entry name" value="TRANSCRIPTIONAL REGULATORY PROTEIN"/>
    <property type="match status" value="1"/>
</dbReference>
<accession>A0A842I0G8</accession>
<proteinExistence type="predicted"/>
<dbReference type="RefSeq" id="WP_185801601.1">
    <property type="nucleotide sequence ID" value="NZ_JACJVJ010000002.1"/>
</dbReference>
<protein>
    <submittedName>
        <fullName evidence="2">Helix-turn-helix transcriptional regulator</fullName>
    </submittedName>
</protein>
<dbReference type="PROSITE" id="PS50987">
    <property type="entry name" value="HTH_ARSR_2"/>
    <property type="match status" value="1"/>
</dbReference>
<dbReference type="NCBIfam" id="NF033788">
    <property type="entry name" value="HTH_metalloreg"/>
    <property type="match status" value="1"/>
</dbReference>
<reference evidence="2 3" key="1">
    <citation type="submission" date="2020-08" db="EMBL/GenBank/DDBJ databases">
        <title>Draft genome sequence of Parasphingopyxis sp. GrpM-11.</title>
        <authorList>
            <person name="Oh J."/>
            <person name="Roh D.-H."/>
        </authorList>
    </citation>
    <scope>NUCLEOTIDE SEQUENCE [LARGE SCALE GENOMIC DNA]</scope>
    <source>
        <strain evidence="2 3">GrpM-11</strain>
    </source>
</reference>
<evidence type="ECO:0000259" key="1">
    <source>
        <dbReference type="PROSITE" id="PS50987"/>
    </source>
</evidence>
<gene>
    <name evidence="2" type="ORF">H6P80_11980</name>
</gene>
<keyword evidence="3" id="KW-1185">Reference proteome</keyword>
<dbReference type="PANTHER" id="PTHR38600:SF1">
    <property type="entry name" value="TRANSCRIPTIONAL REGULATORY PROTEIN"/>
    <property type="match status" value="1"/>
</dbReference>
<evidence type="ECO:0000313" key="3">
    <source>
        <dbReference type="Proteomes" id="UP000564378"/>
    </source>
</evidence>
<dbReference type="SMART" id="SM00418">
    <property type="entry name" value="HTH_ARSR"/>
    <property type="match status" value="1"/>
</dbReference>
<dbReference type="Pfam" id="PF12840">
    <property type="entry name" value="HTH_20"/>
    <property type="match status" value="1"/>
</dbReference>
<name>A0A842I0G8_9SPHN</name>
<dbReference type="AlphaFoldDB" id="A0A842I0G8"/>
<dbReference type="CDD" id="cd00090">
    <property type="entry name" value="HTH_ARSR"/>
    <property type="match status" value="1"/>
</dbReference>
<dbReference type="InterPro" id="IPR036388">
    <property type="entry name" value="WH-like_DNA-bd_sf"/>
</dbReference>
<dbReference type="InterPro" id="IPR036390">
    <property type="entry name" value="WH_DNA-bd_sf"/>
</dbReference>
<feature type="domain" description="HTH arsR-type" evidence="1">
    <location>
        <begin position="1"/>
        <end position="94"/>
    </location>
</feature>
<organism evidence="2 3">
    <name type="scientific">Parasphingopyxis marina</name>
    <dbReference type="NCBI Taxonomy" id="2761622"/>
    <lineage>
        <taxon>Bacteria</taxon>
        <taxon>Pseudomonadati</taxon>
        <taxon>Pseudomonadota</taxon>
        <taxon>Alphaproteobacteria</taxon>
        <taxon>Sphingomonadales</taxon>
        <taxon>Sphingomonadaceae</taxon>
        <taxon>Parasphingopyxis</taxon>
    </lineage>
</organism>
<dbReference type="InterPro" id="IPR001845">
    <property type="entry name" value="HTH_ArsR_DNA-bd_dom"/>
</dbReference>